<proteinExistence type="predicted"/>
<gene>
    <name evidence="1" type="ORF">F3Y22_tig00116962pilonHSYRG00577</name>
</gene>
<dbReference type="AlphaFoldDB" id="A0A6A2XTC0"/>
<dbReference type="GO" id="GO:0003677">
    <property type="term" value="F:DNA binding"/>
    <property type="evidence" value="ECO:0007669"/>
    <property type="project" value="UniProtKB-KW"/>
</dbReference>
<sequence>MSSTEAALNLALGSAYYPTSPYPIAYGNQGKTKAQAPPFRLVEGLHFGNGNCVASTCILSSHINEKGRKNPFMGPLVWTSFASLKVVAVGNWQAMLDTGSYPNQPSQTPSLAVVAAGRKAKKIDPLPTSATTGNLKIKETGGKEGKKKVRSSKLSKGKEQYYYKRNRDGSYALAQKIKELEMMDVDDMEHVLDVEEALYYYSLLKSPVYLSIVDRFFMDMYSEFSHPQASASTNSKKRRLGTIQL</sequence>
<organism evidence="1 2">
    <name type="scientific">Hibiscus syriacus</name>
    <name type="common">Rose of Sharon</name>
    <dbReference type="NCBI Taxonomy" id="106335"/>
    <lineage>
        <taxon>Eukaryota</taxon>
        <taxon>Viridiplantae</taxon>
        <taxon>Streptophyta</taxon>
        <taxon>Embryophyta</taxon>
        <taxon>Tracheophyta</taxon>
        <taxon>Spermatophyta</taxon>
        <taxon>Magnoliopsida</taxon>
        <taxon>eudicotyledons</taxon>
        <taxon>Gunneridae</taxon>
        <taxon>Pentapetalae</taxon>
        <taxon>rosids</taxon>
        <taxon>malvids</taxon>
        <taxon>Malvales</taxon>
        <taxon>Malvaceae</taxon>
        <taxon>Malvoideae</taxon>
        <taxon>Hibiscus</taxon>
    </lineage>
</organism>
<protein>
    <submittedName>
        <fullName evidence="1">RAD3-like DNA-binding helicase protein isoform 1</fullName>
    </submittedName>
</protein>
<dbReference type="PANTHER" id="PTHR35461:SF1">
    <property type="entry name" value="LOW PROTEIN: ATP-DEPENDENT RNA HELICASE-LIKE PROTEIN"/>
    <property type="match status" value="1"/>
</dbReference>
<dbReference type="EMBL" id="VEPZ02001737">
    <property type="protein sequence ID" value="KAE8659517.1"/>
    <property type="molecule type" value="Genomic_DNA"/>
</dbReference>
<dbReference type="PANTHER" id="PTHR35461">
    <property type="entry name" value="BNAANNG14610D PROTEIN"/>
    <property type="match status" value="1"/>
</dbReference>
<name>A0A6A2XTC0_HIBSY</name>
<dbReference type="GO" id="GO:0004386">
    <property type="term" value="F:helicase activity"/>
    <property type="evidence" value="ECO:0007669"/>
    <property type="project" value="UniProtKB-KW"/>
</dbReference>
<keyword evidence="2" id="KW-1185">Reference proteome</keyword>
<evidence type="ECO:0000313" key="2">
    <source>
        <dbReference type="Proteomes" id="UP000436088"/>
    </source>
</evidence>
<dbReference type="Proteomes" id="UP000436088">
    <property type="component" value="Unassembled WGS sequence"/>
</dbReference>
<reference evidence="1" key="1">
    <citation type="submission" date="2019-09" db="EMBL/GenBank/DDBJ databases">
        <title>Draft genome information of white flower Hibiscus syriacus.</title>
        <authorList>
            <person name="Kim Y.-M."/>
        </authorList>
    </citation>
    <scope>NUCLEOTIDE SEQUENCE [LARGE SCALE GENOMIC DNA]</scope>
    <source>
        <strain evidence="1">YM2019G1</strain>
    </source>
</reference>
<comment type="caution">
    <text evidence="1">The sequence shown here is derived from an EMBL/GenBank/DDBJ whole genome shotgun (WGS) entry which is preliminary data.</text>
</comment>
<evidence type="ECO:0000313" key="1">
    <source>
        <dbReference type="EMBL" id="KAE8659517.1"/>
    </source>
</evidence>
<accession>A0A6A2XTC0</accession>